<organism evidence="1 2">
    <name type="scientific">Artomyces pyxidatus</name>
    <dbReference type="NCBI Taxonomy" id="48021"/>
    <lineage>
        <taxon>Eukaryota</taxon>
        <taxon>Fungi</taxon>
        <taxon>Dikarya</taxon>
        <taxon>Basidiomycota</taxon>
        <taxon>Agaricomycotina</taxon>
        <taxon>Agaricomycetes</taxon>
        <taxon>Russulales</taxon>
        <taxon>Auriscalpiaceae</taxon>
        <taxon>Artomyces</taxon>
    </lineage>
</organism>
<accession>A0ACB8SPH7</accession>
<sequence length="563" mass="60742">MTIYTSPLPSVDIPSESIWTFLFNTCKHDLALPAYIDAPTGRTLTRADVRALSLQFAYGARSRLRIARGDTAMIFSPNSLAWPVALLGLVAAGARATLANSAYTPPELAYQYTDSGARVVFAHPDLVGVVREMFKLLKVPEEEAQARLVVLELGGTGDVARKEGLLALESLLGTGALESEEKFTAEQAANETLLLCYSSGTTGKPKGVETTHRNLISVMAIIKPVQLQLQPGKDVLLGVLPFYHIYGVVKLVLYPLSAGIPVAIMPKFDAEQFCRNIERYRVTTIWVVPPIILALVHHPAVMKYNMTSLCYLSSGAAPLGAAMVSAAIKRLKSVGATVDIAQGYGLTETSPVTHLLPRAHAQRKVGSIGILLPNLEARLVVDDESDAKEGEPGELWVRGPVVMKGYLNNPSATANAITPDGWFKTGDVAVVDSEGFYQIVDRKKELIKYKGFQVPPAELESVLLQHPDIVDVAVIGIDDPAQATELPRAYVAHKAGPSGAPPSFPKDVEAWIKSRVAKHKYLRGGVVVIDAIPKSAAGKILRRQLRDLAKAEVKVDAPVMAKL</sequence>
<proteinExistence type="predicted"/>
<evidence type="ECO:0000313" key="1">
    <source>
        <dbReference type="EMBL" id="KAI0058399.1"/>
    </source>
</evidence>
<name>A0ACB8SPH7_9AGAM</name>
<reference evidence="1" key="1">
    <citation type="submission" date="2021-03" db="EMBL/GenBank/DDBJ databases">
        <authorList>
            <consortium name="DOE Joint Genome Institute"/>
            <person name="Ahrendt S."/>
            <person name="Looney B.P."/>
            <person name="Miyauchi S."/>
            <person name="Morin E."/>
            <person name="Drula E."/>
            <person name="Courty P.E."/>
            <person name="Chicoki N."/>
            <person name="Fauchery L."/>
            <person name="Kohler A."/>
            <person name="Kuo A."/>
            <person name="Labutti K."/>
            <person name="Pangilinan J."/>
            <person name="Lipzen A."/>
            <person name="Riley R."/>
            <person name="Andreopoulos W."/>
            <person name="He G."/>
            <person name="Johnson J."/>
            <person name="Barry K.W."/>
            <person name="Grigoriev I.V."/>
            <person name="Nagy L."/>
            <person name="Hibbett D."/>
            <person name="Henrissat B."/>
            <person name="Matheny P.B."/>
            <person name="Labbe J."/>
            <person name="Martin F."/>
        </authorList>
    </citation>
    <scope>NUCLEOTIDE SEQUENCE</scope>
    <source>
        <strain evidence="1">HHB10654</strain>
    </source>
</reference>
<dbReference type="Proteomes" id="UP000814140">
    <property type="component" value="Unassembled WGS sequence"/>
</dbReference>
<reference evidence="1" key="2">
    <citation type="journal article" date="2022" name="New Phytol.">
        <title>Evolutionary transition to the ectomycorrhizal habit in the genomes of a hyperdiverse lineage of mushroom-forming fungi.</title>
        <authorList>
            <person name="Looney B."/>
            <person name="Miyauchi S."/>
            <person name="Morin E."/>
            <person name="Drula E."/>
            <person name="Courty P.E."/>
            <person name="Kohler A."/>
            <person name="Kuo A."/>
            <person name="LaButti K."/>
            <person name="Pangilinan J."/>
            <person name="Lipzen A."/>
            <person name="Riley R."/>
            <person name="Andreopoulos W."/>
            <person name="He G."/>
            <person name="Johnson J."/>
            <person name="Nolan M."/>
            <person name="Tritt A."/>
            <person name="Barry K.W."/>
            <person name="Grigoriev I.V."/>
            <person name="Nagy L.G."/>
            <person name="Hibbett D."/>
            <person name="Henrissat B."/>
            <person name="Matheny P.B."/>
            <person name="Labbe J."/>
            <person name="Martin F.M."/>
        </authorList>
    </citation>
    <scope>NUCLEOTIDE SEQUENCE</scope>
    <source>
        <strain evidence="1">HHB10654</strain>
    </source>
</reference>
<keyword evidence="2" id="KW-1185">Reference proteome</keyword>
<evidence type="ECO:0000313" key="2">
    <source>
        <dbReference type="Proteomes" id="UP000814140"/>
    </source>
</evidence>
<comment type="caution">
    <text evidence="1">The sequence shown here is derived from an EMBL/GenBank/DDBJ whole genome shotgun (WGS) entry which is preliminary data.</text>
</comment>
<protein>
    <submittedName>
        <fullName evidence="1">AMP binding protein</fullName>
    </submittedName>
</protein>
<gene>
    <name evidence="1" type="ORF">BV25DRAFT_1919290</name>
</gene>
<dbReference type="EMBL" id="MU277235">
    <property type="protein sequence ID" value="KAI0058399.1"/>
    <property type="molecule type" value="Genomic_DNA"/>
</dbReference>